<gene>
    <name evidence="2" type="ORF">ACFP1K_39535</name>
</gene>
<proteinExistence type="predicted"/>
<dbReference type="InterPro" id="IPR003737">
    <property type="entry name" value="GlcNAc_PI_deacetylase-related"/>
</dbReference>
<keyword evidence="1" id="KW-0862">Zinc</keyword>
<dbReference type="InterPro" id="IPR024078">
    <property type="entry name" value="LmbE-like_dom_sf"/>
</dbReference>
<evidence type="ECO:0000313" key="3">
    <source>
        <dbReference type="Proteomes" id="UP001596137"/>
    </source>
</evidence>
<accession>A0ABW1NW17</accession>
<dbReference type="Gene3D" id="3.40.50.10320">
    <property type="entry name" value="LmbE-like"/>
    <property type="match status" value="1"/>
</dbReference>
<dbReference type="EMBL" id="JBHSRF010000130">
    <property type="protein sequence ID" value="MFC6087315.1"/>
    <property type="molecule type" value="Genomic_DNA"/>
</dbReference>
<protein>
    <submittedName>
        <fullName evidence="2">PIG-L deacetylase family protein</fullName>
        <ecNumber evidence="2">3.5.1.-</ecNumber>
    </submittedName>
</protein>
<reference evidence="3" key="1">
    <citation type="journal article" date="2019" name="Int. J. Syst. Evol. Microbiol.">
        <title>The Global Catalogue of Microorganisms (GCM) 10K type strain sequencing project: providing services to taxonomists for standard genome sequencing and annotation.</title>
        <authorList>
            <consortium name="The Broad Institute Genomics Platform"/>
            <consortium name="The Broad Institute Genome Sequencing Center for Infectious Disease"/>
            <person name="Wu L."/>
            <person name="Ma J."/>
        </authorList>
    </citation>
    <scope>NUCLEOTIDE SEQUENCE [LARGE SCALE GENOMIC DNA]</scope>
    <source>
        <strain evidence="3">JCM 30346</strain>
    </source>
</reference>
<dbReference type="SUPFAM" id="SSF102588">
    <property type="entry name" value="LmbE-like"/>
    <property type="match status" value="1"/>
</dbReference>
<dbReference type="Proteomes" id="UP001596137">
    <property type="component" value="Unassembled WGS sequence"/>
</dbReference>
<sequence>MPDDRDPPSVLVISAHSGDFVWRAGGAIALSARRGSAVHVLCLSFGERGESPGLWKQPGMTVERVKAARRDEATAAAGILGASIGFLDLGDYPLRVGEAAVERIVAVMRERRPGVLLTHVARDPYNRDHDQAHETTLLARMVAQAHGHDPGTPPLGAAQVFQFEPHQPEVCGFVPDLLLDVTPVFDLKVKAMGCMTAQEHLVRYYTDLGVRRGVQAVRNGAPGTVTHAEAYRRTFPAVGDELR</sequence>
<keyword evidence="2" id="KW-0378">Hydrolase</keyword>
<dbReference type="PANTHER" id="PTHR12993">
    <property type="entry name" value="N-ACETYLGLUCOSAMINYL-PHOSPHATIDYLINOSITOL DE-N-ACETYLASE-RELATED"/>
    <property type="match status" value="1"/>
</dbReference>
<keyword evidence="3" id="KW-1185">Reference proteome</keyword>
<evidence type="ECO:0000313" key="2">
    <source>
        <dbReference type="EMBL" id="MFC6087315.1"/>
    </source>
</evidence>
<dbReference type="Pfam" id="PF02585">
    <property type="entry name" value="PIG-L"/>
    <property type="match status" value="1"/>
</dbReference>
<evidence type="ECO:0000256" key="1">
    <source>
        <dbReference type="ARBA" id="ARBA00022833"/>
    </source>
</evidence>
<dbReference type="RefSeq" id="WP_380763447.1">
    <property type="nucleotide sequence ID" value="NZ_JBHSRF010000130.1"/>
</dbReference>
<dbReference type="PANTHER" id="PTHR12993:SF29">
    <property type="entry name" value="BLR3841 PROTEIN"/>
    <property type="match status" value="1"/>
</dbReference>
<organism evidence="2 3">
    <name type="scientific">Sphaerisporangium aureirubrum</name>
    <dbReference type="NCBI Taxonomy" id="1544736"/>
    <lineage>
        <taxon>Bacteria</taxon>
        <taxon>Bacillati</taxon>
        <taxon>Actinomycetota</taxon>
        <taxon>Actinomycetes</taxon>
        <taxon>Streptosporangiales</taxon>
        <taxon>Streptosporangiaceae</taxon>
        <taxon>Sphaerisporangium</taxon>
    </lineage>
</organism>
<dbReference type="GO" id="GO:0016787">
    <property type="term" value="F:hydrolase activity"/>
    <property type="evidence" value="ECO:0007669"/>
    <property type="project" value="UniProtKB-KW"/>
</dbReference>
<comment type="caution">
    <text evidence="2">The sequence shown here is derived from an EMBL/GenBank/DDBJ whole genome shotgun (WGS) entry which is preliminary data.</text>
</comment>
<name>A0ABW1NW17_9ACTN</name>
<dbReference type="EC" id="3.5.1.-" evidence="2"/>